<feature type="transmembrane region" description="Helical" evidence="9">
    <location>
        <begin position="101"/>
        <end position="119"/>
    </location>
</feature>
<comment type="subcellular location">
    <subcellularLocation>
        <location evidence="1 9">Cell membrane</location>
        <topology evidence="1 9">Multi-pass membrane protein</topology>
    </subcellularLocation>
</comment>
<dbReference type="OrthoDB" id="9787841at2"/>
<dbReference type="InterPro" id="IPR000515">
    <property type="entry name" value="MetI-like"/>
</dbReference>
<evidence type="ECO:0000256" key="9">
    <source>
        <dbReference type="RuleBase" id="RU363032"/>
    </source>
</evidence>
<keyword evidence="7 9" id="KW-1133">Transmembrane helix</keyword>
<evidence type="ECO:0000256" key="7">
    <source>
        <dbReference type="ARBA" id="ARBA00022989"/>
    </source>
</evidence>
<feature type="transmembrane region" description="Helical" evidence="9">
    <location>
        <begin position="125"/>
        <end position="148"/>
    </location>
</feature>
<evidence type="ECO:0000256" key="4">
    <source>
        <dbReference type="ARBA" id="ARBA00022475"/>
    </source>
</evidence>
<dbReference type="GO" id="GO:0006865">
    <property type="term" value="P:amino acid transport"/>
    <property type="evidence" value="ECO:0007669"/>
    <property type="project" value="UniProtKB-KW"/>
</dbReference>
<keyword evidence="8 9" id="KW-0472">Membrane</keyword>
<dbReference type="Proteomes" id="UP000036873">
    <property type="component" value="Unassembled WGS sequence"/>
</dbReference>
<dbReference type="PANTHER" id="PTHR30614:SF20">
    <property type="entry name" value="GLUTAMINE TRANSPORT SYSTEM PERMEASE PROTEIN GLNP"/>
    <property type="match status" value="1"/>
</dbReference>
<dbReference type="RefSeq" id="WP_050740068.1">
    <property type="nucleotide sequence ID" value="NZ_LGYO01000022.1"/>
</dbReference>
<dbReference type="InterPro" id="IPR043429">
    <property type="entry name" value="ArtM/GltK/GlnP/TcyL/YhdX-like"/>
</dbReference>
<dbReference type="Gene3D" id="1.10.3720.10">
    <property type="entry name" value="MetI-like"/>
    <property type="match status" value="1"/>
</dbReference>
<dbReference type="PROSITE" id="PS50928">
    <property type="entry name" value="ABC_TM1"/>
    <property type="match status" value="1"/>
</dbReference>
<dbReference type="CDD" id="cd06261">
    <property type="entry name" value="TM_PBP2"/>
    <property type="match status" value="1"/>
</dbReference>
<keyword evidence="5 9" id="KW-0812">Transmembrane</keyword>
<evidence type="ECO:0000256" key="2">
    <source>
        <dbReference type="ARBA" id="ARBA00010072"/>
    </source>
</evidence>
<evidence type="ECO:0000256" key="5">
    <source>
        <dbReference type="ARBA" id="ARBA00022692"/>
    </source>
</evidence>
<dbReference type="NCBIfam" id="TIGR01726">
    <property type="entry name" value="HEQRo_perm_3TM"/>
    <property type="match status" value="1"/>
</dbReference>
<dbReference type="GO" id="GO:0043190">
    <property type="term" value="C:ATP-binding cassette (ABC) transporter complex"/>
    <property type="evidence" value="ECO:0007669"/>
    <property type="project" value="InterPro"/>
</dbReference>
<evidence type="ECO:0000256" key="3">
    <source>
        <dbReference type="ARBA" id="ARBA00022448"/>
    </source>
</evidence>
<organism evidence="11 12">
    <name type="scientific">Acetobacterium bakii</name>
    <dbReference type="NCBI Taxonomy" id="52689"/>
    <lineage>
        <taxon>Bacteria</taxon>
        <taxon>Bacillati</taxon>
        <taxon>Bacillota</taxon>
        <taxon>Clostridia</taxon>
        <taxon>Eubacteriales</taxon>
        <taxon>Eubacteriaceae</taxon>
        <taxon>Acetobacterium</taxon>
    </lineage>
</organism>
<dbReference type="STRING" id="52689.AKG39_09050"/>
<dbReference type="GO" id="GO:0022857">
    <property type="term" value="F:transmembrane transporter activity"/>
    <property type="evidence" value="ECO:0007669"/>
    <property type="project" value="InterPro"/>
</dbReference>
<feature type="transmembrane region" description="Helical" evidence="9">
    <location>
        <begin position="169"/>
        <end position="191"/>
    </location>
</feature>
<keyword evidence="12" id="KW-1185">Reference proteome</keyword>
<dbReference type="SUPFAM" id="SSF161098">
    <property type="entry name" value="MetI-like"/>
    <property type="match status" value="1"/>
</dbReference>
<evidence type="ECO:0000256" key="6">
    <source>
        <dbReference type="ARBA" id="ARBA00022970"/>
    </source>
</evidence>
<name>A0A0L6TZT4_9FIRM</name>
<keyword evidence="6" id="KW-0029">Amino-acid transport</keyword>
<accession>A0A0L6TZT4</accession>
<comment type="similarity">
    <text evidence="2">Belongs to the binding-protein-dependent transport system permease family. HisMQ subfamily.</text>
</comment>
<evidence type="ECO:0000313" key="12">
    <source>
        <dbReference type="Proteomes" id="UP000036873"/>
    </source>
</evidence>
<gene>
    <name evidence="11" type="ORF">AKG39_09050</name>
</gene>
<dbReference type="InterPro" id="IPR035906">
    <property type="entry name" value="MetI-like_sf"/>
</dbReference>
<feature type="transmembrane region" description="Helical" evidence="9">
    <location>
        <begin position="226"/>
        <end position="247"/>
    </location>
</feature>
<evidence type="ECO:0000256" key="1">
    <source>
        <dbReference type="ARBA" id="ARBA00004651"/>
    </source>
</evidence>
<evidence type="ECO:0000259" key="10">
    <source>
        <dbReference type="PROSITE" id="PS50928"/>
    </source>
</evidence>
<evidence type="ECO:0000313" key="11">
    <source>
        <dbReference type="EMBL" id="KNZ41774.1"/>
    </source>
</evidence>
<dbReference type="InterPro" id="IPR010065">
    <property type="entry name" value="AA_ABC_transptr_permease_3TM"/>
</dbReference>
<dbReference type="Pfam" id="PF00528">
    <property type="entry name" value="BPD_transp_1"/>
    <property type="match status" value="1"/>
</dbReference>
<dbReference type="AlphaFoldDB" id="A0A0L6TZT4"/>
<comment type="caution">
    <text evidence="11">The sequence shown here is derived from an EMBL/GenBank/DDBJ whole genome shotgun (WGS) entry which is preliminary data.</text>
</comment>
<feature type="transmembrane region" description="Helical" evidence="9">
    <location>
        <begin position="53"/>
        <end position="80"/>
    </location>
</feature>
<evidence type="ECO:0000256" key="8">
    <source>
        <dbReference type="ARBA" id="ARBA00023136"/>
    </source>
</evidence>
<feature type="domain" description="ABC transmembrane type-1" evidence="10">
    <location>
        <begin position="56"/>
        <end position="244"/>
    </location>
</feature>
<proteinExistence type="inferred from homology"/>
<reference evidence="12" key="1">
    <citation type="submission" date="2015-07" db="EMBL/GenBank/DDBJ databases">
        <title>Draft genome sequence of Acetobacterium bakii DSM 8293, a potential psychrophilic chemical producer through syngas fermentation.</title>
        <authorList>
            <person name="Song Y."/>
            <person name="Hwang S."/>
            <person name="Cho B.-K."/>
        </authorList>
    </citation>
    <scope>NUCLEOTIDE SEQUENCE [LARGE SCALE GENOMIC DNA]</scope>
    <source>
        <strain evidence="12">DSM 8239</strain>
    </source>
</reference>
<dbReference type="PANTHER" id="PTHR30614">
    <property type="entry name" value="MEMBRANE COMPONENT OF AMINO ACID ABC TRANSPORTER"/>
    <property type="match status" value="1"/>
</dbReference>
<dbReference type="EMBL" id="LGYO01000022">
    <property type="protein sequence ID" value="KNZ41774.1"/>
    <property type="molecule type" value="Genomic_DNA"/>
</dbReference>
<protein>
    <submittedName>
        <fullName evidence="11">Amino acid ABC transporter permease</fullName>
    </submittedName>
</protein>
<keyword evidence="4" id="KW-1003">Cell membrane</keyword>
<feature type="transmembrane region" description="Helical" evidence="9">
    <location>
        <begin position="12"/>
        <end position="33"/>
    </location>
</feature>
<keyword evidence="3 9" id="KW-0813">Transport</keyword>
<sequence>MTELENKKPTTLNKILSGLFVATILVGFLWLSIRSIGLELDFSTLLPYKQRLWQGFVMTIIISVGSLIVSLFIGSITAIGQNARILAISYLCKTYVQIIRGTPLLVQIYFFYYIIGTAWGIDNRYVAGILILSIFEGAYISEIVRGGLESIDHQQYEIAKAIGLTPIKTLQFVTLPILLSRILPALAGQFASIIKDSSLLSVIAVIELTQTIQEISADNFRMFENYIFVGLLYFILTFSVSMISGVLERRYNHEYRTNKYL</sequence>